<dbReference type="InterPro" id="IPR010982">
    <property type="entry name" value="Lambda_DNA-bd_dom_sf"/>
</dbReference>
<comment type="caution">
    <text evidence="4">The sequence shown here is derived from an EMBL/GenBank/DDBJ whole genome shotgun (WGS) entry which is preliminary data.</text>
</comment>
<dbReference type="PROSITE" id="PS50943">
    <property type="entry name" value="HTH_CROC1"/>
    <property type="match status" value="1"/>
</dbReference>
<organism evidence="4 5">
    <name type="scientific">Kribbella jiaozuonensis</name>
    <dbReference type="NCBI Taxonomy" id="2575441"/>
    <lineage>
        <taxon>Bacteria</taxon>
        <taxon>Bacillati</taxon>
        <taxon>Actinomycetota</taxon>
        <taxon>Actinomycetes</taxon>
        <taxon>Propionibacteriales</taxon>
        <taxon>Kribbellaceae</taxon>
        <taxon>Kribbella</taxon>
    </lineage>
</organism>
<feature type="domain" description="HTH cro/C1-type" evidence="3">
    <location>
        <begin position="21"/>
        <end position="72"/>
    </location>
</feature>
<evidence type="ECO:0000259" key="3">
    <source>
        <dbReference type="PROSITE" id="PS50943"/>
    </source>
</evidence>
<evidence type="ECO:0000313" key="5">
    <source>
        <dbReference type="Proteomes" id="UP000305836"/>
    </source>
</evidence>
<dbReference type="SUPFAM" id="SSF47413">
    <property type="entry name" value="lambda repressor-like DNA-binding domains"/>
    <property type="match status" value="1"/>
</dbReference>
<proteinExistence type="inferred from homology"/>
<dbReference type="Pfam" id="PF06114">
    <property type="entry name" value="Peptidase_M78"/>
    <property type="match status" value="1"/>
</dbReference>
<dbReference type="OrthoDB" id="9794834at2"/>
<evidence type="ECO:0000256" key="2">
    <source>
        <dbReference type="SAM" id="MobiDB-lite"/>
    </source>
</evidence>
<dbReference type="Pfam" id="PF01381">
    <property type="entry name" value="HTH_3"/>
    <property type="match status" value="1"/>
</dbReference>
<comment type="similarity">
    <text evidence="1">Belongs to the short-chain fatty acyl-CoA assimilation regulator (ScfR) family.</text>
</comment>
<dbReference type="PANTHER" id="PTHR43236:SF1">
    <property type="entry name" value="BLL7220 PROTEIN"/>
    <property type="match status" value="1"/>
</dbReference>
<dbReference type="InterPro" id="IPR001387">
    <property type="entry name" value="Cro/C1-type_HTH"/>
</dbReference>
<evidence type="ECO:0000313" key="4">
    <source>
        <dbReference type="EMBL" id="TKK82589.1"/>
    </source>
</evidence>
<dbReference type="CDD" id="cd00093">
    <property type="entry name" value="HTH_XRE"/>
    <property type="match status" value="1"/>
</dbReference>
<dbReference type="AlphaFoldDB" id="A0A4U3M3C2"/>
<dbReference type="Gene3D" id="1.10.260.40">
    <property type="entry name" value="lambda repressor-like DNA-binding domains"/>
    <property type="match status" value="1"/>
</dbReference>
<keyword evidence="5" id="KW-1185">Reference proteome</keyword>
<protein>
    <submittedName>
        <fullName evidence="4">ImmA/IrrE family metallo-endopeptidase</fullName>
    </submittedName>
</protein>
<feature type="region of interest" description="Disordered" evidence="2">
    <location>
        <begin position="360"/>
        <end position="382"/>
    </location>
</feature>
<dbReference type="InterPro" id="IPR010359">
    <property type="entry name" value="IrrE_HExxH"/>
</dbReference>
<dbReference type="GO" id="GO:0003677">
    <property type="term" value="F:DNA binding"/>
    <property type="evidence" value="ECO:0007669"/>
    <property type="project" value="InterPro"/>
</dbReference>
<evidence type="ECO:0000256" key="1">
    <source>
        <dbReference type="ARBA" id="ARBA00007227"/>
    </source>
</evidence>
<name>A0A4U3M3C2_9ACTN</name>
<dbReference type="Proteomes" id="UP000305836">
    <property type="component" value="Unassembled WGS sequence"/>
</dbReference>
<dbReference type="PANTHER" id="PTHR43236">
    <property type="entry name" value="ANTITOXIN HIGA1"/>
    <property type="match status" value="1"/>
</dbReference>
<sequence length="382" mass="42855">MPMPMGDQIHGAWRGERFTVLRDLHGLTQTDLADVLGVTQGFVSQLEKGQKAIPDHVVAEAAARYRLPLSFFSVGPGPTDWGVHTFRKKARASARDERRVKALFDEAARTFFEVSKASGFWPVDLPDPGKFDHDPEEVAEELRSVAGLRPEDPVRNLTRLIERRGVGVITHLDSSESDVTLDGHFGISRPAGHNDRPIIATARPLPGAVQRLTLGHELGHILFDKELTRALKSTRAPEEQRAYRFAGALLLPERVARKRITNTLSLHGYLRIKADYGVSVGAIIRRGWELGILSDDRYRSLNIQLSSQGWRTDEPVEVARENPQLYSQTLQRAVGSDWRAAINEYGQDPVNLRRWLPDTEAQQGPTRDAKVLQLRRRPESTP</sequence>
<dbReference type="InterPro" id="IPR052345">
    <property type="entry name" value="Rad_response_metalloprotease"/>
</dbReference>
<gene>
    <name evidence="4" type="ORF">FDA38_07370</name>
</gene>
<dbReference type="EMBL" id="SZPZ01000001">
    <property type="protein sequence ID" value="TKK82589.1"/>
    <property type="molecule type" value="Genomic_DNA"/>
</dbReference>
<accession>A0A4U3M3C2</accession>
<reference evidence="4 5" key="1">
    <citation type="submission" date="2019-04" db="EMBL/GenBank/DDBJ databases">
        <title>Kribbella sp. NEAU-THZ 27 nov., a novel actinomycete isolated from soil.</title>
        <authorList>
            <person name="Duan L."/>
        </authorList>
    </citation>
    <scope>NUCLEOTIDE SEQUENCE [LARGE SCALE GENOMIC DNA]</scope>
    <source>
        <strain evidence="5">NEAU-THZ27</strain>
    </source>
</reference>
<dbReference type="SMART" id="SM00530">
    <property type="entry name" value="HTH_XRE"/>
    <property type="match status" value="1"/>
</dbReference>